<proteinExistence type="predicted"/>
<dbReference type="Gramene" id="Mp6g17440.1">
    <property type="protein sequence ID" value="Mp6g17440.1.cds1"/>
    <property type="gene ID" value="Mp6g17440"/>
</dbReference>
<accession>A0A2R6W1N3</accession>
<reference evidence="2" key="1">
    <citation type="journal article" date="2017" name="Cell">
        <title>Insights into land plant evolution garnered from the Marchantia polymorpha genome.</title>
        <authorList>
            <person name="Bowman J.L."/>
            <person name="Kohchi T."/>
            <person name="Yamato K.T."/>
            <person name="Jenkins J."/>
            <person name="Shu S."/>
            <person name="Ishizaki K."/>
            <person name="Yamaoka S."/>
            <person name="Nishihama R."/>
            <person name="Nakamura Y."/>
            <person name="Berger F."/>
            <person name="Adam C."/>
            <person name="Aki S.S."/>
            <person name="Althoff F."/>
            <person name="Araki T."/>
            <person name="Arteaga-Vazquez M.A."/>
            <person name="Balasubrmanian S."/>
            <person name="Barry K."/>
            <person name="Bauer D."/>
            <person name="Boehm C.R."/>
            <person name="Briginshaw L."/>
            <person name="Caballero-Perez J."/>
            <person name="Catarino B."/>
            <person name="Chen F."/>
            <person name="Chiyoda S."/>
            <person name="Chovatia M."/>
            <person name="Davies K.M."/>
            <person name="Delmans M."/>
            <person name="Demura T."/>
            <person name="Dierschke T."/>
            <person name="Dolan L."/>
            <person name="Dorantes-Acosta A.E."/>
            <person name="Eklund D.M."/>
            <person name="Florent S.N."/>
            <person name="Flores-Sandoval E."/>
            <person name="Fujiyama A."/>
            <person name="Fukuzawa H."/>
            <person name="Galik B."/>
            <person name="Grimanelli D."/>
            <person name="Grimwood J."/>
            <person name="Grossniklaus U."/>
            <person name="Hamada T."/>
            <person name="Haseloff J."/>
            <person name="Hetherington A.J."/>
            <person name="Higo A."/>
            <person name="Hirakawa Y."/>
            <person name="Hundley H.N."/>
            <person name="Ikeda Y."/>
            <person name="Inoue K."/>
            <person name="Inoue S.I."/>
            <person name="Ishida S."/>
            <person name="Jia Q."/>
            <person name="Kakita M."/>
            <person name="Kanazawa T."/>
            <person name="Kawai Y."/>
            <person name="Kawashima T."/>
            <person name="Kennedy M."/>
            <person name="Kinose K."/>
            <person name="Kinoshita T."/>
            <person name="Kohara Y."/>
            <person name="Koide E."/>
            <person name="Komatsu K."/>
            <person name="Kopischke S."/>
            <person name="Kubo M."/>
            <person name="Kyozuka J."/>
            <person name="Lagercrantz U."/>
            <person name="Lin S.S."/>
            <person name="Lindquist E."/>
            <person name="Lipzen A.M."/>
            <person name="Lu C.W."/>
            <person name="De Luna E."/>
            <person name="Martienssen R.A."/>
            <person name="Minamino N."/>
            <person name="Mizutani M."/>
            <person name="Mizutani M."/>
            <person name="Mochizuki N."/>
            <person name="Monte I."/>
            <person name="Mosher R."/>
            <person name="Nagasaki H."/>
            <person name="Nakagami H."/>
            <person name="Naramoto S."/>
            <person name="Nishitani K."/>
            <person name="Ohtani M."/>
            <person name="Okamoto T."/>
            <person name="Okumura M."/>
            <person name="Phillips J."/>
            <person name="Pollak B."/>
            <person name="Reinders A."/>
            <person name="Rovekamp M."/>
            <person name="Sano R."/>
            <person name="Sawa S."/>
            <person name="Schmid M.W."/>
            <person name="Shirakawa M."/>
            <person name="Solano R."/>
            <person name="Spunde A."/>
            <person name="Suetsugu N."/>
            <person name="Sugano S."/>
            <person name="Sugiyama A."/>
            <person name="Sun R."/>
            <person name="Suzuki Y."/>
            <person name="Takenaka M."/>
            <person name="Takezawa D."/>
            <person name="Tomogane H."/>
            <person name="Tsuzuki M."/>
            <person name="Ueda T."/>
            <person name="Umeda M."/>
            <person name="Ward J.M."/>
            <person name="Watanabe Y."/>
            <person name="Yazaki K."/>
            <person name="Yokoyama R."/>
            <person name="Yoshitake Y."/>
            <person name="Yotsui I."/>
            <person name="Zachgo S."/>
            <person name="Schmutz J."/>
        </authorList>
    </citation>
    <scope>NUCLEOTIDE SEQUENCE [LARGE SCALE GENOMIC DNA]</scope>
    <source>
        <strain evidence="2">Tak-1</strain>
    </source>
</reference>
<gene>
    <name evidence="1" type="ORF">MARPO_0184s0006</name>
</gene>
<sequence length="100" mass="10892">MPRKVHAVCCTKRGPISRFEVPTNKASGLCCSGKLFMTAAAAANRPCPFVMALCTDPPPPHPSKTLQQMRASEKRTNCALICLQTFHHEWLILSMSGPAP</sequence>
<dbReference type="AlphaFoldDB" id="A0A2R6W1N3"/>
<evidence type="ECO:0000313" key="2">
    <source>
        <dbReference type="Proteomes" id="UP000244005"/>
    </source>
</evidence>
<protein>
    <submittedName>
        <fullName evidence="1">Uncharacterized protein</fullName>
    </submittedName>
</protein>
<dbReference type="Proteomes" id="UP000244005">
    <property type="component" value="Unassembled WGS sequence"/>
</dbReference>
<keyword evidence="2" id="KW-1185">Reference proteome</keyword>
<evidence type="ECO:0000313" key="1">
    <source>
        <dbReference type="EMBL" id="PTQ27763.1"/>
    </source>
</evidence>
<dbReference type="EMBL" id="KZ772853">
    <property type="protein sequence ID" value="PTQ27763.1"/>
    <property type="molecule type" value="Genomic_DNA"/>
</dbReference>
<name>A0A2R6W1N3_MARPO</name>
<organism evidence="1 2">
    <name type="scientific">Marchantia polymorpha</name>
    <name type="common">Common liverwort</name>
    <name type="synonym">Marchantia aquatica</name>
    <dbReference type="NCBI Taxonomy" id="3197"/>
    <lineage>
        <taxon>Eukaryota</taxon>
        <taxon>Viridiplantae</taxon>
        <taxon>Streptophyta</taxon>
        <taxon>Embryophyta</taxon>
        <taxon>Marchantiophyta</taxon>
        <taxon>Marchantiopsida</taxon>
        <taxon>Marchantiidae</taxon>
        <taxon>Marchantiales</taxon>
        <taxon>Marchantiaceae</taxon>
        <taxon>Marchantia</taxon>
    </lineage>
</organism>